<dbReference type="SUPFAM" id="SSF53474">
    <property type="entry name" value="alpha/beta-Hydrolases"/>
    <property type="match status" value="1"/>
</dbReference>
<dbReference type="Gene3D" id="3.40.50.1820">
    <property type="entry name" value="alpha/beta hydrolase"/>
    <property type="match status" value="1"/>
</dbReference>
<evidence type="ECO:0000259" key="2">
    <source>
        <dbReference type="Pfam" id="PF00561"/>
    </source>
</evidence>
<gene>
    <name evidence="3" type="ORF">F506_03940</name>
</gene>
<keyword evidence="4" id="KW-1185">Reference proteome</keyword>
<accession>A0ABN4I2J7</accession>
<sequence>MHLAEQGSGPLILLCHGFPETSYSWRSQMGALAAAGFKAVAPDMRGYGKTDSPQAIEAFSMEQLVADMVGLLDVLGVADALIVGNDWGANVAWQAALRYPQRFRGVIALGVPMMKRSPMPPTTFFPRTEGLELYALYFQNVGPAEREFSANVAETLLKIMYAASGEAGPRRESDGTPNPFGMVNKTQGLLAALPVPESLPSWMTQNDIDVLAREFERSGFRGGLNYYRNLDRNWEQEAEYSDAVVAVPALYLVGERDTGLSIPGMADIIASMTAQVPYLRGTHVIPGCGHWLPQERPEILSTMIIDFANELEGKST</sequence>
<name>A0ABN4I2J7_9BURK</name>
<dbReference type="InterPro" id="IPR029058">
    <property type="entry name" value="AB_hydrolase_fold"/>
</dbReference>
<dbReference type="Proteomes" id="UP000063429">
    <property type="component" value="Chromosome"/>
</dbReference>
<evidence type="ECO:0000313" key="4">
    <source>
        <dbReference type="Proteomes" id="UP000063429"/>
    </source>
</evidence>
<dbReference type="PRINTS" id="PR00412">
    <property type="entry name" value="EPOXHYDRLASE"/>
</dbReference>
<dbReference type="EMBL" id="CP011409">
    <property type="protein sequence ID" value="AKZ65139.1"/>
    <property type="molecule type" value="Genomic_DNA"/>
</dbReference>
<keyword evidence="1 3" id="KW-0378">Hydrolase</keyword>
<evidence type="ECO:0000256" key="1">
    <source>
        <dbReference type="ARBA" id="ARBA00022801"/>
    </source>
</evidence>
<proteinExistence type="predicted"/>
<evidence type="ECO:0000313" key="3">
    <source>
        <dbReference type="EMBL" id="AKZ65139.1"/>
    </source>
</evidence>
<organism evidence="3 4">
    <name type="scientific">Herbaspirillum hiltneri N3</name>
    <dbReference type="NCBI Taxonomy" id="1262470"/>
    <lineage>
        <taxon>Bacteria</taxon>
        <taxon>Pseudomonadati</taxon>
        <taxon>Pseudomonadota</taxon>
        <taxon>Betaproteobacteria</taxon>
        <taxon>Burkholderiales</taxon>
        <taxon>Oxalobacteraceae</taxon>
        <taxon>Herbaspirillum</taxon>
    </lineage>
</organism>
<dbReference type="InterPro" id="IPR000073">
    <property type="entry name" value="AB_hydrolase_1"/>
</dbReference>
<dbReference type="PRINTS" id="PR00111">
    <property type="entry name" value="ABHYDROLASE"/>
</dbReference>
<dbReference type="GO" id="GO:0016787">
    <property type="term" value="F:hydrolase activity"/>
    <property type="evidence" value="ECO:0007669"/>
    <property type="project" value="UniProtKB-KW"/>
</dbReference>
<dbReference type="PANTHER" id="PTHR43329">
    <property type="entry name" value="EPOXIDE HYDROLASE"/>
    <property type="match status" value="1"/>
</dbReference>
<feature type="domain" description="AB hydrolase-1" evidence="2">
    <location>
        <begin position="10"/>
        <end position="293"/>
    </location>
</feature>
<dbReference type="Pfam" id="PF00561">
    <property type="entry name" value="Abhydrolase_1"/>
    <property type="match status" value="1"/>
</dbReference>
<dbReference type="InterPro" id="IPR000639">
    <property type="entry name" value="Epox_hydrolase-like"/>
</dbReference>
<reference evidence="4" key="1">
    <citation type="journal article" date="2015" name="Genome Announc.">
        <title>Complete Genome Sequence of Herbaspirillum hiltneri N3 (DSM 17495), Isolated from Surface-Sterilized Wheat Roots.</title>
        <authorList>
            <person name="Guizelini D."/>
            <person name="Saizaki P.M."/>
            <person name="Coimbra N.A."/>
            <person name="Weiss V.A."/>
            <person name="Faoro H."/>
            <person name="Sfeir M.Z."/>
            <person name="Baura V.A."/>
            <person name="Monteiro R.A."/>
            <person name="Chubatsu L.S."/>
            <person name="Souza E.M."/>
            <person name="Cruz L.M."/>
            <person name="Pedrosa F.O."/>
            <person name="Raittz R.T."/>
            <person name="Marchaukoski J.N."/>
            <person name="Steffens M.B."/>
        </authorList>
    </citation>
    <scope>NUCLEOTIDE SEQUENCE [LARGE SCALE GENOMIC DNA]</scope>
    <source>
        <strain evidence="4">N3</strain>
    </source>
</reference>
<protein>
    <submittedName>
        <fullName evidence="3">Epoxide hydrolase</fullName>
    </submittedName>
</protein>